<reference evidence="6 7" key="1">
    <citation type="submission" date="2024-08" db="EMBL/GenBank/DDBJ databases">
        <title>Insights into the chromosomal genome structure of Flemingia macrophylla.</title>
        <authorList>
            <person name="Ding Y."/>
            <person name="Zhao Y."/>
            <person name="Bi W."/>
            <person name="Wu M."/>
            <person name="Zhao G."/>
            <person name="Gong Y."/>
            <person name="Li W."/>
            <person name="Zhang P."/>
        </authorList>
    </citation>
    <scope>NUCLEOTIDE SEQUENCE [LARGE SCALE GENOMIC DNA]</scope>
    <source>
        <strain evidence="6">DYQJB</strain>
        <tissue evidence="6">Leaf</tissue>
    </source>
</reference>
<keyword evidence="1" id="KW-0489">Methyltransferase</keyword>
<comment type="caution">
    <text evidence="6">The sequence shown here is derived from an EMBL/GenBank/DDBJ whole genome shotgun (WGS) entry which is preliminary data.</text>
</comment>
<feature type="region of interest" description="Disordered" evidence="4">
    <location>
        <begin position="51"/>
        <end position="102"/>
    </location>
</feature>
<dbReference type="InterPro" id="IPR022238">
    <property type="entry name" value="Bud23_C"/>
</dbReference>
<keyword evidence="2" id="KW-0808">Transferase</keyword>
<protein>
    <recommendedName>
        <fullName evidence="5">18S rRNA (guanine(1575)-N(7))-methyltransferase Bud23 C-terminal domain-containing protein</fullName>
    </recommendedName>
</protein>
<organism evidence="6 7">
    <name type="scientific">Flemingia macrophylla</name>
    <dbReference type="NCBI Taxonomy" id="520843"/>
    <lineage>
        <taxon>Eukaryota</taxon>
        <taxon>Viridiplantae</taxon>
        <taxon>Streptophyta</taxon>
        <taxon>Embryophyta</taxon>
        <taxon>Tracheophyta</taxon>
        <taxon>Spermatophyta</taxon>
        <taxon>Magnoliopsida</taxon>
        <taxon>eudicotyledons</taxon>
        <taxon>Gunneridae</taxon>
        <taxon>Pentapetalae</taxon>
        <taxon>rosids</taxon>
        <taxon>fabids</taxon>
        <taxon>Fabales</taxon>
        <taxon>Fabaceae</taxon>
        <taxon>Papilionoideae</taxon>
        <taxon>50 kb inversion clade</taxon>
        <taxon>NPAAA clade</taxon>
        <taxon>indigoferoid/millettioid clade</taxon>
        <taxon>Phaseoleae</taxon>
        <taxon>Flemingia</taxon>
    </lineage>
</organism>
<feature type="domain" description="18S rRNA (guanine(1575)-N(7))-methyltransferase Bud23 C-terminal" evidence="5">
    <location>
        <begin position="65"/>
        <end position="114"/>
    </location>
</feature>
<proteinExistence type="predicted"/>
<sequence>MQWLCNADKSSQPSIEIEDVSLTGDQLSYDSSKRRKEFLVLTCGQSSLNACTSTRGETEDGEIWSDEDSEDEENQTVCIPDRHRPRKNQKKNNKSGRGKEWLLRKKEQMRSRGNVLYLQTPSTMVGKGRIALDFVWQFASVVWCA</sequence>
<evidence type="ECO:0000256" key="2">
    <source>
        <dbReference type="ARBA" id="ARBA00022679"/>
    </source>
</evidence>
<evidence type="ECO:0000259" key="5">
    <source>
        <dbReference type="Pfam" id="PF12589"/>
    </source>
</evidence>
<dbReference type="Pfam" id="PF12589">
    <property type="entry name" value="WBS_methylT"/>
    <property type="match status" value="1"/>
</dbReference>
<dbReference type="PANTHER" id="PTHR12734">
    <property type="entry name" value="METHYLTRANSFERASE-RELATED"/>
    <property type="match status" value="1"/>
</dbReference>
<feature type="compositionally biased region" description="Basic residues" evidence="4">
    <location>
        <begin position="83"/>
        <end position="96"/>
    </location>
</feature>
<accession>A0ABD1MLR0</accession>
<keyword evidence="3" id="KW-0949">S-adenosyl-L-methionine</keyword>
<evidence type="ECO:0000256" key="1">
    <source>
        <dbReference type="ARBA" id="ARBA00022603"/>
    </source>
</evidence>
<dbReference type="PANTHER" id="PTHR12734:SF0">
    <property type="entry name" value="18S RRNA (GUANINE-N(7))-METHYLTRANSFERASE-RELATED"/>
    <property type="match status" value="1"/>
</dbReference>
<dbReference type="EMBL" id="JBGMDY010000004">
    <property type="protein sequence ID" value="KAL2336709.1"/>
    <property type="molecule type" value="Genomic_DNA"/>
</dbReference>
<feature type="compositionally biased region" description="Acidic residues" evidence="4">
    <location>
        <begin position="59"/>
        <end position="74"/>
    </location>
</feature>
<dbReference type="AlphaFoldDB" id="A0ABD1MLR0"/>
<evidence type="ECO:0000256" key="3">
    <source>
        <dbReference type="ARBA" id="ARBA00022691"/>
    </source>
</evidence>
<evidence type="ECO:0000313" key="6">
    <source>
        <dbReference type="EMBL" id="KAL2336709.1"/>
    </source>
</evidence>
<dbReference type="Proteomes" id="UP001603857">
    <property type="component" value="Unassembled WGS sequence"/>
</dbReference>
<dbReference type="InterPro" id="IPR039769">
    <property type="entry name" value="Bud23-like"/>
</dbReference>
<evidence type="ECO:0000313" key="7">
    <source>
        <dbReference type="Proteomes" id="UP001603857"/>
    </source>
</evidence>
<evidence type="ECO:0000256" key="4">
    <source>
        <dbReference type="SAM" id="MobiDB-lite"/>
    </source>
</evidence>
<dbReference type="GO" id="GO:0008168">
    <property type="term" value="F:methyltransferase activity"/>
    <property type="evidence" value="ECO:0007669"/>
    <property type="project" value="UniProtKB-KW"/>
</dbReference>
<dbReference type="GO" id="GO:0032259">
    <property type="term" value="P:methylation"/>
    <property type="evidence" value="ECO:0007669"/>
    <property type="project" value="UniProtKB-KW"/>
</dbReference>
<name>A0ABD1MLR0_9FABA</name>
<gene>
    <name evidence="6" type="ORF">Fmac_011155</name>
</gene>
<keyword evidence="7" id="KW-1185">Reference proteome</keyword>